<dbReference type="SUPFAM" id="SSF52518">
    <property type="entry name" value="Thiamin diphosphate-binding fold (THDP-binding)"/>
    <property type="match status" value="1"/>
</dbReference>
<dbReference type="GO" id="GO:0030976">
    <property type="term" value="F:thiamine pyrophosphate binding"/>
    <property type="evidence" value="ECO:0007669"/>
    <property type="project" value="InterPro"/>
</dbReference>
<accession>A0A2M6YQU5</accession>
<evidence type="ECO:0000256" key="1">
    <source>
        <dbReference type="ARBA" id="ARBA00023002"/>
    </source>
</evidence>
<dbReference type="PANTHER" id="PTHR48084">
    <property type="entry name" value="2-OXOGLUTARATE OXIDOREDUCTASE SUBUNIT KORB-RELATED"/>
    <property type="match status" value="1"/>
</dbReference>
<evidence type="ECO:0000259" key="2">
    <source>
        <dbReference type="Pfam" id="PF02775"/>
    </source>
</evidence>
<dbReference type="InterPro" id="IPR051457">
    <property type="entry name" value="2-oxoacid:Fd_oxidoreductase"/>
</dbReference>
<dbReference type="EMBL" id="PEWZ01000128">
    <property type="protein sequence ID" value="PIU33811.1"/>
    <property type="molecule type" value="Genomic_DNA"/>
</dbReference>
<reference evidence="4" key="1">
    <citation type="submission" date="2017-09" db="EMBL/GenBank/DDBJ databases">
        <title>Depth-based differentiation of microbial function through sediment-hosted aquifers and enrichment of novel symbionts in the deep terrestrial subsurface.</title>
        <authorList>
            <person name="Probst A.J."/>
            <person name="Ladd B."/>
            <person name="Jarett J.K."/>
            <person name="Geller-Mcgrath D.E."/>
            <person name="Sieber C.M.K."/>
            <person name="Emerson J.B."/>
            <person name="Anantharaman K."/>
            <person name="Thomas B.C."/>
            <person name="Malmstrom R."/>
            <person name="Stieglmeier M."/>
            <person name="Klingl A."/>
            <person name="Woyke T."/>
            <person name="Ryan C.M."/>
            <person name="Banfield J.F."/>
        </authorList>
    </citation>
    <scope>NUCLEOTIDE SEQUENCE [LARGE SCALE GENOMIC DNA]</scope>
</reference>
<proteinExistence type="predicted"/>
<keyword evidence="1" id="KW-0560">Oxidoreductase</keyword>
<dbReference type="Gene3D" id="3.40.50.970">
    <property type="match status" value="1"/>
</dbReference>
<dbReference type="Proteomes" id="UP000229502">
    <property type="component" value="Unassembled WGS sequence"/>
</dbReference>
<comment type="caution">
    <text evidence="3">The sequence shown here is derived from an EMBL/GenBank/DDBJ whole genome shotgun (WGS) entry which is preliminary data.</text>
</comment>
<dbReference type="InterPro" id="IPR011766">
    <property type="entry name" value="TPP_enzyme_TPP-bd"/>
</dbReference>
<dbReference type="AlphaFoldDB" id="A0A2M6YQU5"/>
<sequence length="239" mass="25632">MKEDDFKTNQEITWCPGCGGYGFLTALKKALVKVKKEPKDVVVTYDIGCSANAINFLNVCGFATLHGRSIPVAIGAKMANPSLTVIAQGGEGGIVTEGANHLIHAAQRNDDITVIINNNFVFGLTTGQASSATPKGLRTRSTPEGNPFEALCAVDLALISGATFVSRTPASAVERTAEIIYQALIHKGFSLVEIIQPCVVWTKELVGQDGVWVEKPFANKLDVIGNEKLWGILYQKLLT</sequence>
<evidence type="ECO:0000313" key="3">
    <source>
        <dbReference type="EMBL" id="PIU33811.1"/>
    </source>
</evidence>
<organism evidence="3 4">
    <name type="scientific">Candidatus Shapirobacteria bacterium CG07_land_8_20_14_0_80_39_18</name>
    <dbReference type="NCBI Taxonomy" id="1974882"/>
    <lineage>
        <taxon>Bacteria</taxon>
        <taxon>Candidatus Shapironibacteriota</taxon>
    </lineage>
</organism>
<name>A0A2M6YQU5_9BACT</name>
<dbReference type="InterPro" id="IPR029061">
    <property type="entry name" value="THDP-binding"/>
</dbReference>
<evidence type="ECO:0000313" key="4">
    <source>
        <dbReference type="Proteomes" id="UP000229502"/>
    </source>
</evidence>
<dbReference type="Pfam" id="PF02775">
    <property type="entry name" value="TPP_enzyme_C"/>
    <property type="match status" value="1"/>
</dbReference>
<protein>
    <submittedName>
        <fullName evidence="3">2-oxoacid:ferredoxin oxidoreductase subunit beta</fullName>
    </submittedName>
</protein>
<dbReference type="GO" id="GO:0045333">
    <property type="term" value="P:cellular respiration"/>
    <property type="evidence" value="ECO:0007669"/>
    <property type="project" value="UniProtKB-ARBA"/>
</dbReference>
<gene>
    <name evidence="3" type="ORF">COT03_02665</name>
</gene>
<dbReference type="GO" id="GO:0016625">
    <property type="term" value="F:oxidoreductase activity, acting on the aldehyde or oxo group of donors, iron-sulfur protein as acceptor"/>
    <property type="evidence" value="ECO:0007669"/>
    <property type="project" value="UniProtKB-ARBA"/>
</dbReference>
<feature type="domain" description="Thiamine pyrophosphate enzyme TPP-binding" evidence="2">
    <location>
        <begin position="47"/>
        <end position="194"/>
    </location>
</feature>
<dbReference type="PANTHER" id="PTHR48084:SF4">
    <property type="entry name" value="2-OXOGLUTARATE OXIDOREDUCTASE SUBUNIT KORB"/>
    <property type="match status" value="1"/>
</dbReference>